<dbReference type="InterPro" id="IPR002791">
    <property type="entry name" value="ARMT1-like_metal-bd"/>
</dbReference>
<keyword evidence="3" id="KW-1185">Reference proteome</keyword>
<evidence type="ECO:0000313" key="3">
    <source>
        <dbReference type="Proteomes" id="UP001549106"/>
    </source>
</evidence>
<evidence type="ECO:0000313" key="2">
    <source>
        <dbReference type="EMBL" id="MET3749332.1"/>
    </source>
</evidence>
<dbReference type="SUPFAM" id="SSF111321">
    <property type="entry name" value="AF1104-like"/>
    <property type="match status" value="1"/>
</dbReference>
<dbReference type="Gene3D" id="1.10.285.20">
    <property type="entry name" value="Uncharacterised protein PF01937, DUF89, domain 2"/>
    <property type="match status" value="1"/>
</dbReference>
<dbReference type="PIRSF" id="PIRSF006593">
    <property type="entry name" value="UCP006593"/>
    <property type="match status" value="1"/>
</dbReference>
<dbReference type="Proteomes" id="UP001549106">
    <property type="component" value="Unassembled WGS sequence"/>
</dbReference>
<proteinExistence type="predicted"/>
<protein>
    <submittedName>
        <fullName evidence="2">Uncharacterized protein with ATP-grasp and redox domains</fullName>
    </submittedName>
</protein>
<organism evidence="2 3">
    <name type="scientific">Blautia caecimuris</name>
    <dbReference type="NCBI Taxonomy" id="1796615"/>
    <lineage>
        <taxon>Bacteria</taxon>
        <taxon>Bacillati</taxon>
        <taxon>Bacillota</taxon>
        <taxon>Clostridia</taxon>
        <taxon>Lachnospirales</taxon>
        <taxon>Lachnospiraceae</taxon>
        <taxon>Blautia</taxon>
    </lineage>
</organism>
<gene>
    <name evidence="2" type="ORF">ABID24_000559</name>
</gene>
<dbReference type="InterPro" id="IPR036075">
    <property type="entry name" value="ARMT-1-like_metal-bd_sf"/>
</dbReference>
<dbReference type="Pfam" id="PF01937">
    <property type="entry name" value="ARMT1-like_dom"/>
    <property type="match status" value="1"/>
</dbReference>
<evidence type="ECO:0000259" key="1">
    <source>
        <dbReference type="Pfam" id="PF01937"/>
    </source>
</evidence>
<dbReference type="EMBL" id="JBEPMJ010000003">
    <property type="protein sequence ID" value="MET3749332.1"/>
    <property type="molecule type" value="Genomic_DNA"/>
</dbReference>
<accession>A0ABV2LYQ3</accession>
<reference evidence="2 3" key="1">
    <citation type="submission" date="2024-06" db="EMBL/GenBank/DDBJ databases">
        <title>Genomic Encyclopedia of Type Strains, Phase IV (KMG-IV): sequencing the most valuable type-strain genomes for metagenomic binning, comparative biology and taxonomic classification.</title>
        <authorList>
            <person name="Goeker M."/>
        </authorList>
    </citation>
    <scope>NUCLEOTIDE SEQUENCE [LARGE SCALE GENOMIC DNA]</scope>
    <source>
        <strain evidence="2 3">DSM 29492</strain>
    </source>
</reference>
<comment type="caution">
    <text evidence="2">The sequence shown here is derived from an EMBL/GenBank/DDBJ whole genome shotgun (WGS) entry which is preliminary data.</text>
</comment>
<name>A0ABV2LYQ3_9FIRM</name>
<dbReference type="Gene3D" id="3.40.50.10880">
    <property type="entry name" value="Uncharacterised protein PF01937, DUF89, domain 3"/>
    <property type="match status" value="1"/>
</dbReference>
<sequence>MDKKTEYMKKVMSILSSAKEQDCSPSLSVEVKRLYSEFWNCPAEDYTEIKKEFNQLMLNVEASVEEKIRTSADPLETALLYARIGNYIDFAALENVSQETMLKLLENENQEPLSQTEYANFQKDLSTAKTLVYLTDNCGEIVLDKLAVKILKEKYPQLNITVIVRGYPVVNDATMEDAEEIGLTDIVKVTGNGSNVGGTWFPGLSNEARTLLEQADVILAKGQGNFETMNDCGLNVYYLFLCKCDLFQRRFHAKALQGMFLNERRIQMEMV</sequence>
<dbReference type="InterPro" id="IPR014444">
    <property type="entry name" value="PH1575-like"/>
</dbReference>
<feature type="domain" description="Damage-control phosphatase ARMT1-like metal-binding" evidence="1">
    <location>
        <begin position="3"/>
        <end position="250"/>
    </location>
</feature>